<dbReference type="Pfam" id="PF13175">
    <property type="entry name" value="AAA_15"/>
    <property type="match status" value="1"/>
</dbReference>
<dbReference type="CDD" id="cd01026">
    <property type="entry name" value="TOPRIM_OLD"/>
    <property type="match status" value="1"/>
</dbReference>
<evidence type="ECO:0000259" key="2">
    <source>
        <dbReference type="Pfam" id="PF13304"/>
    </source>
</evidence>
<reference evidence="4" key="1">
    <citation type="submission" date="2017-02" db="EMBL/GenBank/DDBJ databases">
        <authorList>
            <person name="Regsiter A."/>
            <person name="William W."/>
        </authorList>
    </citation>
    <scope>NUCLEOTIDE SEQUENCE</scope>
    <source>
        <strain evidence="4">BdmA 4</strain>
    </source>
</reference>
<dbReference type="InterPro" id="IPR041685">
    <property type="entry name" value="AAA_GajA/Old/RecF-like"/>
</dbReference>
<dbReference type="Gene3D" id="3.40.50.300">
    <property type="entry name" value="P-loop containing nucleotide triphosphate hydrolases"/>
    <property type="match status" value="1"/>
</dbReference>
<organism evidence="4">
    <name type="scientific">uncultured spirochete</name>
    <dbReference type="NCBI Taxonomy" id="156406"/>
    <lineage>
        <taxon>Bacteria</taxon>
        <taxon>Pseudomonadati</taxon>
        <taxon>Spirochaetota</taxon>
        <taxon>Spirochaetia</taxon>
        <taxon>Spirochaetales</taxon>
        <taxon>environmental samples</taxon>
    </lineage>
</organism>
<dbReference type="InterPro" id="IPR003959">
    <property type="entry name" value="ATPase_AAA_core"/>
</dbReference>
<dbReference type="EMBL" id="FWDO01000001">
    <property type="protein sequence ID" value="SLM17338.1"/>
    <property type="molecule type" value="Genomic_DNA"/>
</dbReference>
<dbReference type="GO" id="GO:0016887">
    <property type="term" value="F:ATP hydrolysis activity"/>
    <property type="evidence" value="ECO:0007669"/>
    <property type="project" value="InterPro"/>
</dbReference>
<sequence>MIESLRIIGYKNLTDFAISFKPGINIIIGDNDAGKTTILEALNLVLTGTLLGRSIFTEISPYIFNNEIVKDFVNKIGTPECIPPQIIIEAVFQDTEETTRYRGINNIERNDVPGISIIIDLDKEYAEEYVQYIKNKEEVHSVPTEFYGVSWSFFNGNPVGGRSNPIRSTYIDATSIRFSSGSDRFINKVINDALTEKEKAQLSIEYRKLRETFSKIEGVKTINTSLSEKGREITKKDFLVSIDISAKSGWDSVLIPYLDDIPFQFIGMGEQSKLKIGFALNATLEKTSVFLIEEPENHLSFTNMANLIDQISEMCNERQVIISTHNAFVLNKLGLDNLKLLHNKNVVSLAELNPSTVTYFKRLPGYDTLRMVLAKSVILVEGPTEELLIQRYFLDKYGTLPVNNGVDIISVRGLSFKRFLEISKHLKIETKVITDNDGDIEAVKNKYADFDGIDSIRIIYPNDNAISTIEIAFCNCNTIDTLNTILEKKFKNIEEAKEYMLKNKTEWALKVFESSENIIYPEYIQNAI</sequence>
<evidence type="ECO:0000259" key="1">
    <source>
        <dbReference type="Pfam" id="PF13175"/>
    </source>
</evidence>
<name>A0A3P3XM57_9SPIR</name>
<gene>
    <name evidence="4" type="ORF">SPIRO4BDMA_10006</name>
</gene>
<dbReference type="InterPro" id="IPR051396">
    <property type="entry name" value="Bact_Antivir_Def_Nuclease"/>
</dbReference>
<feature type="domain" description="Endonuclease GajA/Old nuclease/RecF-like AAA" evidence="1">
    <location>
        <begin position="1"/>
        <end position="236"/>
    </location>
</feature>
<feature type="domain" description="ATPase AAA-type core" evidence="2">
    <location>
        <begin position="261"/>
        <end position="331"/>
    </location>
</feature>
<dbReference type="PANTHER" id="PTHR43581">
    <property type="entry name" value="ATP/GTP PHOSPHATASE"/>
    <property type="match status" value="1"/>
</dbReference>
<dbReference type="Pfam" id="PF20469">
    <property type="entry name" value="OLD-like_TOPRIM"/>
    <property type="match status" value="1"/>
</dbReference>
<dbReference type="InterPro" id="IPR027417">
    <property type="entry name" value="P-loop_NTPase"/>
</dbReference>
<feature type="domain" description="OLD protein-like TOPRIM" evidence="3">
    <location>
        <begin position="373"/>
        <end position="437"/>
    </location>
</feature>
<dbReference type="AlphaFoldDB" id="A0A3P3XM57"/>
<dbReference type="GO" id="GO:0005524">
    <property type="term" value="F:ATP binding"/>
    <property type="evidence" value="ECO:0007669"/>
    <property type="project" value="InterPro"/>
</dbReference>
<evidence type="ECO:0000313" key="4">
    <source>
        <dbReference type="EMBL" id="SLM17338.1"/>
    </source>
</evidence>
<dbReference type="InterPro" id="IPR034139">
    <property type="entry name" value="TOPRIM_OLD"/>
</dbReference>
<accession>A0A3P3XM57</accession>
<dbReference type="Pfam" id="PF13304">
    <property type="entry name" value="AAA_21"/>
    <property type="match status" value="1"/>
</dbReference>
<dbReference type="PANTHER" id="PTHR43581:SF4">
    <property type="entry name" value="ATP_GTP PHOSPHATASE"/>
    <property type="match status" value="1"/>
</dbReference>
<dbReference type="SUPFAM" id="SSF52540">
    <property type="entry name" value="P-loop containing nucleoside triphosphate hydrolases"/>
    <property type="match status" value="1"/>
</dbReference>
<protein>
    <submittedName>
        <fullName evidence="4">SMC domain protein</fullName>
    </submittedName>
</protein>
<proteinExistence type="predicted"/>
<evidence type="ECO:0000259" key="3">
    <source>
        <dbReference type="Pfam" id="PF20469"/>
    </source>
</evidence>